<dbReference type="InterPro" id="IPR016162">
    <property type="entry name" value="Ald_DH_N"/>
</dbReference>
<dbReference type="RefSeq" id="WP_277280234.1">
    <property type="nucleotide sequence ID" value="NZ_JAROCY010000024.1"/>
</dbReference>
<dbReference type="InterPro" id="IPR029510">
    <property type="entry name" value="Ald_DH_CS_GLU"/>
</dbReference>
<feature type="active site" evidence="3">
    <location>
        <position position="226"/>
    </location>
</feature>
<reference evidence="6 7" key="1">
    <citation type="submission" date="2023-03" db="EMBL/GenBank/DDBJ databases">
        <title>Novosphingobium cyanobacteriorum sp. nov., isolated from a eutrophic reservoir during the Microcystis bloom period.</title>
        <authorList>
            <person name="Kang M."/>
            <person name="Le V."/>
            <person name="Ko S.-R."/>
            <person name="Lee S.-A."/>
            <person name="Ahn C.-Y."/>
        </authorList>
    </citation>
    <scope>NUCLEOTIDE SEQUENCE [LARGE SCALE GENOMIC DNA]</scope>
    <source>
        <strain evidence="6 7">HBC54</strain>
    </source>
</reference>
<name>A0ABT6CMY5_9SPHN</name>
<protein>
    <submittedName>
        <fullName evidence="6">NAD-dependent succinate-semialdehyde dehydrogenase</fullName>
    </submittedName>
</protein>
<proteinExistence type="inferred from homology"/>
<sequence>MLDPATGKTLAQLPHATAADLDEAVAAAHRAFPAWAAISPFERSNILRRAANLLRERMDDHARILTLEQGKPLAESRGELTHSAELFDWYAEEGRRVYGRVVTGRVTGVEHIVLHEPVGPCAAFTPWNFPSLTPARKVAGALAAGCTVILKAAEETPGTAVAMMRALHDAGLPAGCAQLMFGNPADVSARLIAAPAIRKISFTGSTAVGKHLLRLAADGVKRATMELGGNAPVIVCADADYDLAVASLAGAKFRNAGQVCVSPGRFFVHESLAERFAADVAARANALQLGSGLDAQTQMGPLANDRRVEAMERFVADAEAHGGKVLAGGTRRGKAGNYFAPTVIAGLDQDSLLFSDECFGPIMPIQTFASLDEVIARANAVEAGLAGYAFTTGLASAHRIMHGVQTGMIGINNLTVSTPETPFGGIKESGYGSEGGVEGLQAYLNTKLATLG</sequence>
<dbReference type="InterPro" id="IPR016163">
    <property type="entry name" value="Ald_DH_C"/>
</dbReference>
<dbReference type="InterPro" id="IPR050740">
    <property type="entry name" value="Aldehyde_DH_Superfamily"/>
</dbReference>
<evidence type="ECO:0000256" key="4">
    <source>
        <dbReference type="RuleBase" id="RU003345"/>
    </source>
</evidence>
<gene>
    <name evidence="6" type="ORF">POM99_18905</name>
</gene>
<dbReference type="CDD" id="cd07103">
    <property type="entry name" value="ALDH_F5_SSADH_GabD"/>
    <property type="match status" value="1"/>
</dbReference>
<dbReference type="PROSITE" id="PS00687">
    <property type="entry name" value="ALDEHYDE_DEHYDR_GLU"/>
    <property type="match status" value="1"/>
</dbReference>
<keyword evidence="2 4" id="KW-0560">Oxidoreductase</keyword>
<evidence type="ECO:0000256" key="2">
    <source>
        <dbReference type="ARBA" id="ARBA00023002"/>
    </source>
</evidence>
<feature type="domain" description="Aldehyde dehydrogenase" evidence="5">
    <location>
        <begin position="2"/>
        <end position="447"/>
    </location>
</feature>
<dbReference type="Gene3D" id="3.40.605.10">
    <property type="entry name" value="Aldehyde Dehydrogenase, Chain A, domain 1"/>
    <property type="match status" value="1"/>
</dbReference>
<evidence type="ECO:0000256" key="1">
    <source>
        <dbReference type="ARBA" id="ARBA00009986"/>
    </source>
</evidence>
<evidence type="ECO:0000259" key="5">
    <source>
        <dbReference type="Pfam" id="PF00171"/>
    </source>
</evidence>
<dbReference type="PANTHER" id="PTHR43353:SF5">
    <property type="entry name" value="SUCCINATE-SEMIALDEHYDE DEHYDROGENASE, MITOCHONDRIAL"/>
    <property type="match status" value="1"/>
</dbReference>
<evidence type="ECO:0000256" key="3">
    <source>
        <dbReference type="PROSITE-ProRule" id="PRU10007"/>
    </source>
</evidence>
<dbReference type="InterPro" id="IPR016161">
    <property type="entry name" value="Ald_DH/histidinol_DH"/>
</dbReference>
<accession>A0ABT6CMY5</accession>
<dbReference type="InterPro" id="IPR015590">
    <property type="entry name" value="Aldehyde_DH_dom"/>
</dbReference>
<comment type="similarity">
    <text evidence="1 4">Belongs to the aldehyde dehydrogenase family.</text>
</comment>
<dbReference type="Pfam" id="PF00171">
    <property type="entry name" value="Aldedh"/>
    <property type="match status" value="1"/>
</dbReference>
<dbReference type="PANTHER" id="PTHR43353">
    <property type="entry name" value="SUCCINATE-SEMIALDEHYDE DEHYDROGENASE, MITOCHONDRIAL"/>
    <property type="match status" value="1"/>
</dbReference>
<dbReference type="Proteomes" id="UP001222770">
    <property type="component" value="Unassembled WGS sequence"/>
</dbReference>
<evidence type="ECO:0000313" key="7">
    <source>
        <dbReference type="Proteomes" id="UP001222770"/>
    </source>
</evidence>
<comment type="caution">
    <text evidence="6">The sequence shown here is derived from an EMBL/GenBank/DDBJ whole genome shotgun (WGS) entry which is preliminary data.</text>
</comment>
<dbReference type="SUPFAM" id="SSF53720">
    <property type="entry name" value="ALDH-like"/>
    <property type="match status" value="1"/>
</dbReference>
<organism evidence="6 7">
    <name type="scientific">Novosphingobium cyanobacteriorum</name>
    <dbReference type="NCBI Taxonomy" id="3024215"/>
    <lineage>
        <taxon>Bacteria</taxon>
        <taxon>Pseudomonadati</taxon>
        <taxon>Pseudomonadota</taxon>
        <taxon>Alphaproteobacteria</taxon>
        <taxon>Sphingomonadales</taxon>
        <taxon>Sphingomonadaceae</taxon>
        <taxon>Novosphingobium</taxon>
    </lineage>
</organism>
<dbReference type="EMBL" id="JAROCY010000024">
    <property type="protein sequence ID" value="MDF8335279.1"/>
    <property type="molecule type" value="Genomic_DNA"/>
</dbReference>
<dbReference type="Gene3D" id="3.40.309.10">
    <property type="entry name" value="Aldehyde Dehydrogenase, Chain A, domain 2"/>
    <property type="match status" value="1"/>
</dbReference>
<keyword evidence="7" id="KW-1185">Reference proteome</keyword>
<evidence type="ECO:0000313" key="6">
    <source>
        <dbReference type="EMBL" id="MDF8335279.1"/>
    </source>
</evidence>